<name>A0A1I2J944_9GAMM</name>
<dbReference type="Pfam" id="PF14883">
    <property type="entry name" value="GHL13"/>
    <property type="match status" value="2"/>
</dbReference>
<reference evidence="5" key="1">
    <citation type="submission" date="2016-10" db="EMBL/GenBank/DDBJ databases">
        <authorList>
            <person name="Varghese N."/>
            <person name="Submissions S."/>
        </authorList>
    </citation>
    <scope>NUCLEOTIDE SEQUENCE [LARGE SCALE GENOMIC DNA]</scope>
    <source>
        <strain evidence="5">UNC178MFTsu3.1</strain>
    </source>
</reference>
<evidence type="ECO:0000256" key="2">
    <source>
        <dbReference type="SAM" id="SignalP"/>
    </source>
</evidence>
<evidence type="ECO:0000256" key="1">
    <source>
        <dbReference type="ARBA" id="ARBA00022729"/>
    </source>
</evidence>
<dbReference type="GO" id="GO:0005975">
    <property type="term" value="P:carbohydrate metabolic process"/>
    <property type="evidence" value="ECO:0007669"/>
    <property type="project" value="InterPro"/>
</dbReference>
<dbReference type="GO" id="GO:0043708">
    <property type="term" value="P:cell adhesion involved in biofilm formation"/>
    <property type="evidence" value="ECO:0007669"/>
    <property type="project" value="InterPro"/>
</dbReference>
<evidence type="ECO:0000313" key="4">
    <source>
        <dbReference type="EMBL" id="SFF49221.1"/>
    </source>
</evidence>
<dbReference type="Proteomes" id="UP000199477">
    <property type="component" value="Unassembled WGS sequence"/>
</dbReference>
<gene>
    <name evidence="4" type="ORF">SAMN02799615_03816</name>
</gene>
<organism evidence="4 5">
    <name type="scientific">Dyella marensis</name>
    <dbReference type="NCBI Taxonomy" id="500610"/>
    <lineage>
        <taxon>Bacteria</taxon>
        <taxon>Pseudomonadati</taxon>
        <taxon>Pseudomonadota</taxon>
        <taxon>Gammaproteobacteria</taxon>
        <taxon>Lysobacterales</taxon>
        <taxon>Rhodanobacteraceae</taxon>
        <taxon>Dyella</taxon>
    </lineage>
</organism>
<dbReference type="PANTHER" id="PTHR34216:SF7">
    <property type="entry name" value="POLY-BETA-1,6-N-ACETYL-D-GLUCOSAMINE N-DEACETYLASE"/>
    <property type="match status" value="1"/>
</dbReference>
<feature type="domain" description="NodB homology" evidence="3">
    <location>
        <begin position="101"/>
        <end position="350"/>
    </location>
</feature>
<dbReference type="Gene3D" id="3.20.20.80">
    <property type="entry name" value="Glycosidases"/>
    <property type="match status" value="1"/>
</dbReference>
<dbReference type="PANTHER" id="PTHR34216">
    <property type="match status" value="1"/>
</dbReference>
<dbReference type="GO" id="GO:0016810">
    <property type="term" value="F:hydrolase activity, acting on carbon-nitrogen (but not peptide) bonds"/>
    <property type="evidence" value="ECO:0007669"/>
    <property type="project" value="InterPro"/>
</dbReference>
<dbReference type="Gene3D" id="3.20.20.370">
    <property type="entry name" value="Glycoside hydrolase/deacetylase"/>
    <property type="match status" value="1"/>
</dbReference>
<dbReference type="STRING" id="500610.SAMN02799615_03816"/>
<dbReference type="InterPro" id="IPR032772">
    <property type="entry name" value="PGA_deacetylase_PgaB_C"/>
</dbReference>
<dbReference type="SUPFAM" id="SSF88713">
    <property type="entry name" value="Glycoside hydrolase/deacetylase"/>
    <property type="match status" value="1"/>
</dbReference>
<keyword evidence="1 2" id="KW-0732">Signal</keyword>
<dbReference type="InterPro" id="IPR011330">
    <property type="entry name" value="Glyco_hydro/deAcase_b/a-brl"/>
</dbReference>
<dbReference type="Pfam" id="PF01522">
    <property type="entry name" value="Polysacc_deac_1"/>
    <property type="match status" value="1"/>
</dbReference>
<feature type="chain" id="PRO_5011710190" evidence="2">
    <location>
        <begin position="21"/>
        <end position="641"/>
    </location>
</feature>
<evidence type="ECO:0000313" key="5">
    <source>
        <dbReference type="Proteomes" id="UP000199477"/>
    </source>
</evidence>
<keyword evidence="5" id="KW-1185">Reference proteome</keyword>
<keyword evidence="4" id="KW-0449">Lipoprotein</keyword>
<dbReference type="AlphaFoldDB" id="A0A1I2J944"/>
<dbReference type="PROSITE" id="PS51677">
    <property type="entry name" value="NODB"/>
    <property type="match status" value="1"/>
</dbReference>
<sequence length="641" mass="71484">MRWRHALLLLLVLAAPTAGAADRLAALAGPLPARAPLPPLIVLNYHDVRDDIRDAGKSDSTAISTDHLIAHFEWLRANGFRMVSLDDVIAARRGERALPPKAVLLTFDDGLISFYTRVFPLLRAYGYPALFAVENSWMDLPDGKRFDYNGESCGRECFVSWAQVQELRASGLVEIASHTNDLHQGVLANPQGNQMPAAISLIYDPGIHDPGTYDLRSGYENADAYRARIHTDLARSADEIARRTGQRPRAIVWPYGAYNRIAQAEAAALGMDVSLSLDDEPVQLAEGRNLPRLLIADNIGVDGLAALIYRQRAIDPQRVVQVDLDYIYDPDPAQQEKNLSALLDRIRRMKPSQVWLQAYADPDGDGVADAVYFPNRHLPVRADLFARVAWQLRTRCEVEVYAWMPVLAFRFPDAKDLPALDDGKRGDHYRLAPWNPHVRAMIGDVYEDLAMHGGMSGLLFSDDAYLRDTDDLGPLAHATPAERTQYLIDFTRELADRARQWRAQLKTARNLYARPVLQPASEAWFAQSLAAFNAAYDYTALMAMPQLDQEPASDAWFKRLAAAVAAQPHGMDRTLFELATVDWRSGGKPVPAEVLGARLRLLQAQGVRHLGYYPDDFVAGRPALEAIRPYISAAEHPFREP</sequence>
<feature type="signal peptide" evidence="2">
    <location>
        <begin position="1"/>
        <end position="20"/>
    </location>
</feature>
<protein>
    <submittedName>
        <fullName evidence="4">Biofilm PGA synthesis lipoprotein PgaB</fullName>
    </submittedName>
</protein>
<dbReference type="InterPro" id="IPR023854">
    <property type="entry name" value="PGA_deacetylase_PgaB"/>
</dbReference>
<proteinExistence type="predicted"/>
<dbReference type="InterPro" id="IPR051398">
    <property type="entry name" value="Polysacch_Deacetylase"/>
</dbReference>
<dbReference type="EMBL" id="FONH01000021">
    <property type="protein sequence ID" value="SFF49221.1"/>
    <property type="molecule type" value="Genomic_DNA"/>
</dbReference>
<accession>A0A1I2J944</accession>
<dbReference type="NCBIfam" id="TIGR03938">
    <property type="entry name" value="deacetyl_PgaB"/>
    <property type="match status" value="1"/>
</dbReference>
<evidence type="ECO:0000259" key="3">
    <source>
        <dbReference type="PROSITE" id="PS51677"/>
    </source>
</evidence>
<dbReference type="RefSeq" id="WP_026635750.1">
    <property type="nucleotide sequence ID" value="NZ_FONH01000021.1"/>
</dbReference>
<dbReference type="InterPro" id="IPR002509">
    <property type="entry name" value="NODB_dom"/>
</dbReference>